<dbReference type="AlphaFoldDB" id="A0A371WY59"/>
<evidence type="ECO:0000256" key="1">
    <source>
        <dbReference type="SAM" id="MobiDB-lite"/>
    </source>
</evidence>
<protein>
    <submittedName>
        <fullName evidence="2">Uncharacterized protein</fullName>
    </submittedName>
</protein>
<feature type="compositionally biased region" description="Basic residues" evidence="1">
    <location>
        <begin position="143"/>
        <end position="152"/>
    </location>
</feature>
<name>A0A371WY59_9HYPH</name>
<evidence type="ECO:0000313" key="3">
    <source>
        <dbReference type="Proteomes" id="UP000264310"/>
    </source>
</evidence>
<evidence type="ECO:0000313" key="2">
    <source>
        <dbReference type="EMBL" id="RFC61908.1"/>
    </source>
</evidence>
<feature type="region of interest" description="Disordered" evidence="1">
    <location>
        <begin position="96"/>
        <end position="199"/>
    </location>
</feature>
<comment type="caution">
    <text evidence="2">The sequence shown here is derived from an EMBL/GenBank/DDBJ whole genome shotgun (WGS) entry which is preliminary data.</text>
</comment>
<organism evidence="2 3">
    <name type="scientific">Fulvimarina endophytica</name>
    <dbReference type="NCBI Taxonomy" id="2293836"/>
    <lineage>
        <taxon>Bacteria</taxon>
        <taxon>Pseudomonadati</taxon>
        <taxon>Pseudomonadota</taxon>
        <taxon>Alphaproteobacteria</taxon>
        <taxon>Hyphomicrobiales</taxon>
        <taxon>Aurantimonadaceae</taxon>
        <taxon>Fulvimarina</taxon>
    </lineage>
</organism>
<sequence length="232" mass="25304">MTGLLLAGLIQPGLPCLYLCSTARQRRQRGLMKKQKRPFEVVTVRRRGTKLSGGLFGGVAGFTEAMAAERPLNADTETSAPKTPVEADRFFKPMGDTAAPKARVLDDTTQILPAPASEPARKRGRPRKERTEEDKALQAAKATQRRRQRRAQVRQEEVSEMATDAVVDGDASASRPTAPDAVQEPAVAGSEPESIARGGTMAQTAAHAAFPLGKRWMRHLPRWGKLRRESGL</sequence>
<accession>A0A371WY59</accession>
<dbReference type="Proteomes" id="UP000264310">
    <property type="component" value="Unassembled WGS sequence"/>
</dbReference>
<keyword evidence="3" id="KW-1185">Reference proteome</keyword>
<reference evidence="2 3" key="1">
    <citation type="submission" date="2018-08" db="EMBL/GenBank/DDBJ databases">
        <title>Fulvimarina sp. 85, whole genome shotgun sequence.</title>
        <authorList>
            <person name="Tuo L."/>
        </authorList>
    </citation>
    <scope>NUCLEOTIDE SEQUENCE [LARGE SCALE GENOMIC DNA]</scope>
    <source>
        <strain evidence="2 3">85</strain>
    </source>
</reference>
<dbReference type="EMBL" id="QURL01000012">
    <property type="protein sequence ID" value="RFC61908.1"/>
    <property type="molecule type" value="Genomic_DNA"/>
</dbReference>
<proteinExistence type="predicted"/>
<gene>
    <name evidence="2" type="ORF">DYI37_18980</name>
</gene>